<evidence type="ECO:0000256" key="11">
    <source>
        <dbReference type="HAMAP-Rule" id="MF_00244"/>
    </source>
</evidence>
<evidence type="ECO:0000313" key="14">
    <source>
        <dbReference type="Proteomes" id="UP000433788"/>
    </source>
</evidence>
<keyword evidence="7 11" id="KW-0547">Nucleotide-binding</keyword>
<keyword evidence="8 11" id="KW-0067">ATP-binding</keyword>
<gene>
    <name evidence="11 13" type="primary">nadD</name>
    <name evidence="13" type="ORF">GH984_07705</name>
</gene>
<evidence type="ECO:0000256" key="3">
    <source>
        <dbReference type="ARBA" id="ARBA00009014"/>
    </source>
</evidence>
<evidence type="ECO:0000259" key="12">
    <source>
        <dbReference type="Pfam" id="PF01467"/>
    </source>
</evidence>
<dbReference type="AlphaFoldDB" id="A0A6N7QSL3"/>
<accession>A0A6N7QSL3</accession>
<dbReference type="InterPro" id="IPR005248">
    <property type="entry name" value="NadD/NMNAT"/>
</dbReference>
<evidence type="ECO:0000256" key="9">
    <source>
        <dbReference type="ARBA" id="ARBA00023027"/>
    </source>
</evidence>
<dbReference type="Pfam" id="PF01467">
    <property type="entry name" value="CTP_transf_like"/>
    <property type="match status" value="1"/>
</dbReference>
<dbReference type="InterPro" id="IPR004821">
    <property type="entry name" value="Cyt_trans-like"/>
</dbReference>
<dbReference type="EC" id="2.7.7.18" evidence="11"/>
<dbReference type="EMBL" id="WJPP01000004">
    <property type="protein sequence ID" value="MRH78590.1"/>
    <property type="molecule type" value="Genomic_DNA"/>
</dbReference>
<dbReference type="PANTHER" id="PTHR39321:SF3">
    <property type="entry name" value="PHOSPHOPANTETHEINE ADENYLYLTRANSFERASE"/>
    <property type="match status" value="1"/>
</dbReference>
<keyword evidence="9 11" id="KW-0520">NAD</keyword>
<dbReference type="GO" id="GO:0004515">
    <property type="term" value="F:nicotinate-nucleotide adenylyltransferase activity"/>
    <property type="evidence" value="ECO:0007669"/>
    <property type="project" value="UniProtKB-UniRule"/>
</dbReference>
<comment type="function">
    <text evidence="1 11">Catalyzes the reversible adenylation of nicotinate mononucleotide (NaMN) to nicotinic acid adenine dinucleotide (NaAD).</text>
</comment>
<comment type="similarity">
    <text evidence="3 11">Belongs to the NadD family.</text>
</comment>
<evidence type="ECO:0000256" key="5">
    <source>
        <dbReference type="ARBA" id="ARBA00022679"/>
    </source>
</evidence>
<dbReference type="UniPathway" id="UPA00253">
    <property type="reaction ID" value="UER00332"/>
</dbReference>
<dbReference type="RefSeq" id="WP_153719650.1">
    <property type="nucleotide sequence ID" value="NZ_WJPP01000004.1"/>
</dbReference>
<comment type="caution">
    <text evidence="13">The sequence shown here is derived from an EMBL/GenBank/DDBJ whole genome shotgun (WGS) entry which is preliminary data.</text>
</comment>
<evidence type="ECO:0000256" key="10">
    <source>
        <dbReference type="ARBA" id="ARBA00048721"/>
    </source>
</evidence>
<proteinExistence type="inferred from homology"/>
<comment type="catalytic activity">
    <reaction evidence="10 11">
        <text>nicotinate beta-D-ribonucleotide + ATP + H(+) = deamido-NAD(+) + diphosphate</text>
        <dbReference type="Rhea" id="RHEA:22860"/>
        <dbReference type="ChEBI" id="CHEBI:15378"/>
        <dbReference type="ChEBI" id="CHEBI:30616"/>
        <dbReference type="ChEBI" id="CHEBI:33019"/>
        <dbReference type="ChEBI" id="CHEBI:57502"/>
        <dbReference type="ChEBI" id="CHEBI:58437"/>
        <dbReference type="EC" id="2.7.7.18"/>
    </reaction>
</comment>
<comment type="pathway">
    <text evidence="2 11">Cofactor biosynthesis; NAD(+) biosynthesis; deamido-NAD(+) from nicotinate D-ribonucleotide: step 1/1.</text>
</comment>
<dbReference type="GO" id="GO:0009435">
    <property type="term" value="P:NAD+ biosynthetic process"/>
    <property type="evidence" value="ECO:0007669"/>
    <property type="project" value="UniProtKB-UniRule"/>
</dbReference>
<reference evidence="13 14" key="1">
    <citation type="submission" date="2019-11" db="EMBL/GenBank/DDBJ databases">
        <authorList>
            <person name="Zhang X.Y."/>
        </authorList>
    </citation>
    <scope>NUCLEOTIDE SEQUENCE [LARGE SCALE GENOMIC DNA]</scope>
    <source>
        <strain evidence="13 14">C176</strain>
    </source>
</reference>
<dbReference type="CDD" id="cd02165">
    <property type="entry name" value="NMNAT"/>
    <property type="match status" value="1"/>
</dbReference>
<evidence type="ECO:0000256" key="2">
    <source>
        <dbReference type="ARBA" id="ARBA00005019"/>
    </source>
</evidence>
<dbReference type="NCBIfam" id="NF000839">
    <property type="entry name" value="PRK00071.1-1"/>
    <property type="match status" value="1"/>
</dbReference>
<feature type="domain" description="Cytidyltransferase-like" evidence="12">
    <location>
        <begin position="4"/>
        <end position="182"/>
    </location>
</feature>
<evidence type="ECO:0000313" key="13">
    <source>
        <dbReference type="EMBL" id="MRH78590.1"/>
    </source>
</evidence>
<evidence type="ECO:0000256" key="8">
    <source>
        <dbReference type="ARBA" id="ARBA00022840"/>
    </source>
</evidence>
<keyword evidence="14" id="KW-1185">Reference proteome</keyword>
<sequence length="215" mass="23575">MIGLLGGTFDPVHFGHLRPAIELLEALSLTEVRLVPGRLPPHRPQPRLTPARRRQLLQMAVADIPGLVVDGRELDRIGPSYTVDTLRAIRDEVGPTEPICFALGSDAFCHLMSWHQWTSLTQYAHLVILTRAGHGGGMPAALNDWVARYAVQSASVLRAEPAGRVYRQPVARLEISATSIRQLFAQGRSARGLMPDVVWNELAGSGEYGYPQVST</sequence>
<evidence type="ECO:0000256" key="4">
    <source>
        <dbReference type="ARBA" id="ARBA00022642"/>
    </source>
</evidence>
<name>A0A6N7QSL3_9GAMM</name>
<keyword evidence="4 11" id="KW-0662">Pyridine nucleotide biosynthesis</keyword>
<dbReference type="PANTHER" id="PTHR39321">
    <property type="entry name" value="NICOTINATE-NUCLEOTIDE ADENYLYLTRANSFERASE-RELATED"/>
    <property type="match status" value="1"/>
</dbReference>
<dbReference type="HAMAP" id="MF_00244">
    <property type="entry name" value="NaMN_adenylyltr"/>
    <property type="match status" value="1"/>
</dbReference>
<dbReference type="GO" id="GO:0005524">
    <property type="term" value="F:ATP binding"/>
    <property type="evidence" value="ECO:0007669"/>
    <property type="project" value="UniProtKB-KW"/>
</dbReference>
<dbReference type="Gene3D" id="3.40.50.620">
    <property type="entry name" value="HUPs"/>
    <property type="match status" value="1"/>
</dbReference>
<evidence type="ECO:0000256" key="1">
    <source>
        <dbReference type="ARBA" id="ARBA00002324"/>
    </source>
</evidence>
<evidence type="ECO:0000256" key="6">
    <source>
        <dbReference type="ARBA" id="ARBA00022695"/>
    </source>
</evidence>
<keyword evidence="5 11" id="KW-0808">Transferase</keyword>
<keyword evidence="6 11" id="KW-0548">Nucleotidyltransferase</keyword>
<dbReference type="NCBIfam" id="TIGR00482">
    <property type="entry name" value="nicotinate (nicotinamide) nucleotide adenylyltransferase"/>
    <property type="match status" value="1"/>
</dbReference>
<dbReference type="Proteomes" id="UP000433788">
    <property type="component" value="Unassembled WGS sequence"/>
</dbReference>
<organism evidence="13 14">
    <name type="scientific">Spiribacter salilacus</name>
    <dbReference type="NCBI Taxonomy" id="2664894"/>
    <lineage>
        <taxon>Bacteria</taxon>
        <taxon>Pseudomonadati</taxon>
        <taxon>Pseudomonadota</taxon>
        <taxon>Gammaproteobacteria</taxon>
        <taxon>Chromatiales</taxon>
        <taxon>Ectothiorhodospiraceae</taxon>
        <taxon>Spiribacter</taxon>
    </lineage>
</organism>
<protein>
    <recommendedName>
        <fullName evidence="11">Probable nicotinate-nucleotide adenylyltransferase</fullName>
        <ecNumber evidence="11">2.7.7.18</ecNumber>
    </recommendedName>
    <alternativeName>
        <fullName evidence="11">Deamido-NAD(+) diphosphorylase</fullName>
    </alternativeName>
    <alternativeName>
        <fullName evidence="11">Deamido-NAD(+) pyrophosphorylase</fullName>
    </alternativeName>
    <alternativeName>
        <fullName evidence="11">Nicotinate mononucleotide adenylyltransferase</fullName>
        <shortName evidence="11">NaMN adenylyltransferase</shortName>
    </alternativeName>
</protein>
<evidence type="ECO:0000256" key="7">
    <source>
        <dbReference type="ARBA" id="ARBA00022741"/>
    </source>
</evidence>
<dbReference type="SUPFAM" id="SSF52374">
    <property type="entry name" value="Nucleotidylyl transferase"/>
    <property type="match status" value="1"/>
</dbReference>
<dbReference type="InterPro" id="IPR014729">
    <property type="entry name" value="Rossmann-like_a/b/a_fold"/>
</dbReference>